<dbReference type="Proteomes" id="UP000217144">
    <property type="component" value="Chromosome"/>
</dbReference>
<dbReference type="Pfam" id="PF01053">
    <property type="entry name" value="Cys_Met_Meta_PP"/>
    <property type="match status" value="1"/>
</dbReference>
<dbReference type="GO" id="GO:0019343">
    <property type="term" value="P:cysteine biosynthetic process via cystathionine"/>
    <property type="evidence" value="ECO:0007669"/>
    <property type="project" value="TreeGrafter"/>
</dbReference>
<dbReference type="PANTHER" id="PTHR11808:SF15">
    <property type="entry name" value="CYSTATHIONINE GAMMA-LYASE"/>
    <property type="match status" value="1"/>
</dbReference>
<dbReference type="GO" id="GO:0003962">
    <property type="term" value="F:cystathionine gamma-synthase activity"/>
    <property type="evidence" value="ECO:0007669"/>
    <property type="project" value="TreeGrafter"/>
</dbReference>
<dbReference type="CDD" id="cd00614">
    <property type="entry name" value="CGS_like"/>
    <property type="match status" value="1"/>
</dbReference>
<dbReference type="AlphaFoldDB" id="A0AAD0DZM7"/>
<evidence type="ECO:0000256" key="9">
    <source>
        <dbReference type="RuleBase" id="RU362118"/>
    </source>
</evidence>
<dbReference type="GO" id="GO:0004123">
    <property type="term" value="F:cystathionine gamma-lyase activity"/>
    <property type="evidence" value="ECO:0007669"/>
    <property type="project" value="TreeGrafter"/>
</dbReference>
<keyword evidence="12" id="KW-1185">Reference proteome</keyword>
<dbReference type="PANTHER" id="PTHR11808">
    <property type="entry name" value="TRANS-SULFURATION ENZYME FAMILY MEMBER"/>
    <property type="match status" value="1"/>
</dbReference>
<evidence type="ECO:0000256" key="2">
    <source>
        <dbReference type="ARBA" id="ARBA00009077"/>
    </source>
</evidence>
<protein>
    <recommendedName>
        <fullName evidence="4">homocysteine desulfhydrase</fullName>
        <ecNumber evidence="4">4.4.1.2</ecNumber>
    </recommendedName>
    <alternativeName>
        <fullName evidence="5">Homocysteine desulfhydrase</fullName>
    </alternativeName>
</protein>
<dbReference type="EC" id="4.4.1.2" evidence="4"/>
<dbReference type="Gene3D" id="3.40.640.10">
    <property type="entry name" value="Type I PLP-dependent aspartate aminotransferase-like (Major domain)"/>
    <property type="match status" value="1"/>
</dbReference>
<evidence type="ECO:0000256" key="3">
    <source>
        <dbReference type="ARBA" id="ARBA00022898"/>
    </source>
</evidence>
<dbReference type="SUPFAM" id="SSF53383">
    <property type="entry name" value="PLP-dependent transferases"/>
    <property type="match status" value="1"/>
</dbReference>
<evidence type="ECO:0000256" key="6">
    <source>
        <dbReference type="ARBA" id="ARBA00048780"/>
    </source>
</evidence>
<reference evidence="11 12" key="1">
    <citation type="submission" date="2016-07" db="EMBL/GenBank/DDBJ databases">
        <title>High microdiversification within the ubiquitous acI lineage of Actinobacteria.</title>
        <authorList>
            <person name="Neuenschwander S.M."/>
            <person name="Salcher M."/>
            <person name="Ghai R."/>
            <person name="Pernthaler J."/>
        </authorList>
    </citation>
    <scope>NUCLEOTIDE SEQUENCE [LARGE SCALE GENOMIC DNA]</scope>
    <source>
        <strain evidence="11">MMS-21-148</strain>
    </source>
</reference>
<dbReference type="KEGG" id="plan:A1s21148_05295"/>
<gene>
    <name evidence="11" type="ORF">A1s21148_05295</name>
</gene>
<dbReference type="Gene3D" id="3.90.1150.10">
    <property type="entry name" value="Aspartate Aminotransferase, domain 1"/>
    <property type="match status" value="1"/>
</dbReference>
<dbReference type="FunFam" id="3.40.640.10:FF:000046">
    <property type="entry name" value="Cystathionine gamma-lyase"/>
    <property type="match status" value="1"/>
</dbReference>
<dbReference type="GO" id="GO:0005737">
    <property type="term" value="C:cytoplasm"/>
    <property type="evidence" value="ECO:0007669"/>
    <property type="project" value="TreeGrafter"/>
</dbReference>
<evidence type="ECO:0000256" key="4">
    <source>
        <dbReference type="ARBA" id="ARBA00047175"/>
    </source>
</evidence>
<dbReference type="RefSeq" id="WP_095671397.1">
    <property type="nucleotide sequence ID" value="NZ_CP016769.1"/>
</dbReference>
<dbReference type="GO" id="GO:0030170">
    <property type="term" value="F:pyridoxal phosphate binding"/>
    <property type="evidence" value="ECO:0007669"/>
    <property type="project" value="InterPro"/>
</dbReference>
<dbReference type="GO" id="GO:0047982">
    <property type="term" value="F:homocysteine desulfhydrase activity"/>
    <property type="evidence" value="ECO:0007669"/>
    <property type="project" value="UniProtKB-EC"/>
</dbReference>
<dbReference type="InterPro" id="IPR015422">
    <property type="entry name" value="PyrdxlP-dep_Trfase_small"/>
</dbReference>
<comment type="catalytic activity">
    <reaction evidence="6">
        <text>L-homocysteine + H2O = 2-oxobutanoate + hydrogen sulfide + NH4(+) + H(+)</text>
        <dbReference type="Rhea" id="RHEA:14501"/>
        <dbReference type="ChEBI" id="CHEBI:15377"/>
        <dbReference type="ChEBI" id="CHEBI:15378"/>
        <dbReference type="ChEBI" id="CHEBI:16763"/>
        <dbReference type="ChEBI" id="CHEBI:28938"/>
        <dbReference type="ChEBI" id="CHEBI:29919"/>
        <dbReference type="ChEBI" id="CHEBI:58199"/>
        <dbReference type="EC" id="4.4.1.2"/>
    </reaction>
    <physiologicalReaction direction="left-to-right" evidence="6">
        <dbReference type="Rhea" id="RHEA:14502"/>
    </physiologicalReaction>
</comment>
<name>A0AAD0DZM7_9ACTN</name>
<evidence type="ECO:0000313" key="11">
    <source>
        <dbReference type="EMBL" id="ASY10907.1"/>
    </source>
</evidence>
<evidence type="ECO:0000256" key="7">
    <source>
        <dbReference type="ARBA" id="ARBA00052699"/>
    </source>
</evidence>
<comment type="catalytic activity">
    <reaction evidence="7">
        <text>L-methionine + H2O = methanethiol + 2-oxobutanoate + NH4(+)</text>
        <dbReference type="Rhea" id="RHEA:23800"/>
        <dbReference type="ChEBI" id="CHEBI:15377"/>
        <dbReference type="ChEBI" id="CHEBI:16007"/>
        <dbReference type="ChEBI" id="CHEBI:16763"/>
        <dbReference type="ChEBI" id="CHEBI:28938"/>
        <dbReference type="ChEBI" id="CHEBI:57844"/>
        <dbReference type="EC" id="4.4.1.11"/>
    </reaction>
    <physiologicalReaction direction="left-to-right" evidence="7">
        <dbReference type="Rhea" id="RHEA:23801"/>
    </physiologicalReaction>
</comment>
<organism evidence="11 12">
    <name type="scientific">Candidatus Planktophila lacus</name>
    <dbReference type="NCBI Taxonomy" id="1884913"/>
    <lineage>
        <taxon>Bacteria</taxon>
        <taxon>Bacillati</taxon>
        <taxon>Actinomycetota</taxon>
        <taxon>Actinomycetes</taxon>
        <taxon>Candidatus Nanopelagicales</taxon>
        <taxon>Candidatus Nanopelagicaceae</taxon>
        <taxon>Candidatus Planktophila</taxon>
    </lineage>
</organism>
<evidence type="ECO:0000313" key="12">
    <source>
        <dbReference type="Proteomes" id="UP000217144"/>
    </source>
</evidence>
<feature type="modified residue" description="N6-(pyridoxal phosphate)lysine" evidence="8">
    <location>
        <position position="194"/>
    </location>
</feature>
<dbReference type="InterPro" id="IPR000277">
    <property type="entry name" value="Cys/Met-Metab_PyrdxlP-dep_enz"/>
</dbReference>
<comment type="similarity">
    <text evidence="2 9">Belongs to the trans-sulfuration enzymes family.</text>
</comment>
<sequence>MSSDKGLSPETIAITAGRPTVGPDSSLNHPISLNSTFVAGGAVGYGRYGNETWLALEEAISALEGGRTLVYSSGMAAVTAVFSTLPVGAKVIASNQGYSGTMTLLNNYATANRLKVSFVSVTDTSAVINELSGATLLWIESPTNPGLEVADLPALIKAAKEKGVTVAVDNTFATALSQKPLGLGADIVMNSVTKYLAGHSDVVLGSLSTADAAQFKTLEDARKFNGSIPGPFEAWLALRGIRTFPLRFQKSCENALELAKRLSAHPLVRNVRYPGLVTDSQHEKAKAFMKSFGAIVSFEYVGSAESTDKVCASSKIVTYATSLGGVESLWERRRRWPIESSSVPETLIRLSVGCENVEDLWADIDSALHAAK</sequence>
<dbReference type="GO" id="GO:0018826">
    <property type="term" value="F:methionine gamma-lyase activity"/>
    <property type="evidence" value="ECO:0007669"/>
    <property type="project" value="UniProtKB-EC"/>
</dbReference>
<accession>A0AAD0DZM7</accession>
<comment type="cofactor">
    <cofactor evidence="1 9">
        <name>pyridoxal 5'-phosphate</name>
        <dbReference type="ChEBI" id="CHEBI:597326"/>
    </cofactor>
</comment>
<feature type="region of interest" description="Disordered" evidence="10">
    <location>
        <begin position="1"/>
        <end position="21"/>
    </location>
</feature>
<dbReference type="GO" id="GO:0019346">
    <property type="term" value="P:transsulfuration"/>
    <property type="evidence" value="ECO:0007669"/>
    <property type="project" value="InterPro"/>
</dbReference>
<keyword evidence="3 8" id="KW-0663">Pyridoxal phosphate</keyword>
<evidence type="ECO:0000256" key="10">
    <source>
        <dbReference type="SAM" id="MobiDB-lite"/>
    </source>
</evidence>
<dbReference type="EMBL" id="CP016769">
    <property type="protein sequence ID" value="ASY10907.1"/>
    <property type="molecule type" value="Genomic_DNA"/>
</dbReference>
<dbReference type="InterPro" id="IPR015424">
    <property type="entry name" value="PyrdxlP-dep_Trfase"/>
</dbReference>
<proteinExistence type="inferred from homology"/>
<dbReference type="PIRSF" id="PIRSF001434">
    <property type="entry name" value="CGS"/>
    <property type="match status" value="1"/>
</dbReference>
<dbReference type="InterPro" id="IPR015421">
    <property type="entry name" value="PyrdxlP-dep_Trfase_major"/>
</dbReference>
<evidence type="ECO:0000256" key="5">
    <source>
        <dbReference type="ARBA" id="ARBA00047199"/>
    </source>
</evidence>
<evidence type="ECO:0000256" key="1">
    <source>
        <dbReference type="ARBA" id="ARBA00001933"/>
    </source>
</evidence>
<evidence type="ECO:0000256" key="8">
    <source>
        <dbReference type="PIRSR" id="PIRSR001434-2"/>
    </source>
</evidence>